<dbReference type="AlphaFoldDB" id="A0AAD8NPW1"/>
<dbReference type="EMBL" id="JAUHHV010000008">
    <property type="protein sequence ID" value="KAK1416283.1"/>
    <property type="molecule type" value="Genomic_DNA"/>
</dbReference>
<protein>
    <submittedName>
        <fullName evidence="1">Uncharacterized protein</fullName>
    </submittedName>
</protein>
<proteinExistence type="predicted"/>
<name>A0AAD8NPW1_TARER</name>
<gene>
    <name evidence="1" type="ORF">QVD17_32072</name>
</gene>
<organism evidence="1 2">
    <name type="scientific">Tagetes erecta</name>
    <name type="common">African marigold</name>
    <dbReference type="NCBI Taxonomy" id="13708"/>
    <lineage>
        <taxon>Eukaryota</taxon>
        <taxon>Viridiplantae</taxon>
        <taxon>Streptophyta</taxon>
        <taxon>Embryophyta</taxon>
        <taxon>Tracheophyta</taxon>
        <taxon>Spermatophyta</taxon>
        <taxon>Magnoliopsida</taxon>
        <taxon>eudicotyledons</taxon>
        <taxon>Gunneridae</taxon>
        <taxon>Pentapetalae</taxon>
        <taxon>asterids</taxon>
        <taxon>campanulids</taxon>
        <taxon>Asterales</taxon>
        <taxon>Asteraceae</taxon>
        <taxon>Asteroideae</taxon>
        <taxon>Heliantheae alliance</taxon>
        <taxon>Tageteae</taxon>
        <taxon>Tagetes</taxon>
    </lineage>
</organism>
<dbReference type="Proteomes" id="UP001229421">
    <property type="component" value="Unassembled WGS sequence"/>
</dbReference>
<comment type="caution">
    <text evidence="1">The sequence shown here is derived from an EMBL/GenBank/DDBJ whole genome shotgun (WGS) entry which is preliminary data.</text>
</comment>
<evidence type="ECO:0000313" key="2">
    <source>
        <dbReference type="Proteomes" id="UP001229421"/>
    </source>
</evidence>
<evidence type="ECO:0000313" key="1">
    <source>
        <dbReference type="EMBL" id="KAK1416283.1"/>
    </source>
</evidence>
<reference evidence="1" key="1">
    <citation type="journal article" date="2023" name="bioRxiv">
        <title>Improved chromosome-level genome assembly for marigold (Tagetes erecta).</title>
        <authorList>
            <person name="Jiang F."/>
            <person name="Yuan L."/>
            <person name="Wang S."/>
            <person name="Wang H."/>
            <person name="Xu D."/>
            <person name="Wang A."/>
            <person name="Fan W."/>
        </authorList>
    </citation>
    <scope>NUCLEOTIDE SEQUENCE</scope>
    <source>
        <strain evidence="1">WSJ</strain>
        <tissue evidence="1">Leaf</tissue>
    </source>
</reference>
<accession>A0AAD8NPW1</accession>
<keyword evidence="2" id="KW-1185">Reference proteome</keyword>
<sequence length="87" mass="9348">MVYDHAAIQLRGAVDALRISAASAEATEEIIACHKQKTGETFAGINRTFDLFRLISTVAEALSLIATTKATTLHQAANHHHPPPSID</sequence>